<dbReference type="InterPro" id="IPR001870">
    <property type="entry name" value="B30.2/SPRY"/>
</dbReference>
<proteinExistence type="predicted"/>
<dbReference type="HOGENOM" id="CLU_026177_0_0_1"/>
<keyword evidence="2" id="KW-0812">Transmembrane</keyword>
<dbReference type="STRING" id="1071381.G8BW06"/>
<evidence type="ECO:0000313" key="5">
    <source>
        <dbReference type="Proteomes" id="UP000005666"/>
    </source>
</evidence>
<dbReference type="Proteomes" id="UP000005666">
    <property type="component" value="Chromosome 7"/>
</dbReference>
<evidence type="ECO:0000256" key="2">
    <source>
        <dbReference type="SAM" id="Phobius"/>
    </source>
</evidence>
<dbReference type="OMA" id="FIKDRGI"/>
<dbReference type="InterPro" id="IPR013320">
    <property type="entry name" value="ConA-like_dom_sf"/>
</dbReference>
<reference evidence="4 5" key="1">
    <citation type="journal article" date="2011" name="Proc. Natl. Acad. Sci. U.S.A.">
        <title>Evolutionary erosion of yeast sex chromosomes by mating-type switching accidents.</title>
        <authorList>
            <person name="Gordon J.L."/>
            <person name="Armisen D."/>
            <person name="Proux-Wera E."/>
            <person name="Oheigeartaigh S.S."/>
            <person name="Byrne K.P."/>
            <person name="Wolfe K.H."/>
        </authorList>
    </citation>
    <scope>NUCLEOTIDE SEQUENCE [LARGE SCALE GENOMIC DNA]</scope>
    <source>
        <strain evidence="5">ATCC 24235 / CBS 4417 / NBRC 1672 / NRRL Y-8282 / UCD 70-5</strain>
    </source>
</reference>
<feature type="domain" description="B30.2/SPRY" evidence="3">
    <location>
        <begin position="163"/>
        <end position="350"/>
    </location>
</feature>
<evidence type="ECO:0000313" key="4">
    <source>
        <dbReference type="EMBL" id="CCE64084.1"/>
    </source>
</evidence>
<dbReference type="InterPro" id="IPR050618">
    <property type="entry name" value="Ubq-SigPath_Reg"/>
</dbReference>
<organism evidence="4 5">
    <name type="scientific">Tetrapisispora phaffii (strain ATCC 24235 / CBS 4417 / NBRC 1672 / NRRL Y-8282 / UCD 70-5)</name>
    <name type="common">Yeast</name>
    <name type="synonym">Fabospora phaffii</name>
    <dbReference type="NCBI Taxonomy" id="1071381"/>
    <lineage>
        <taxon>Eukaryota</taxon>
        <taxon>Fungi</taxon>
        <taxon>Dikarya</taxon>
        <taxon>Ascomycota</taxon>
        <taxon>Saccharomycotina</taxon>
        <taxon>Saccharomycetes</taxon>
        <taxon>Saccharomycetales</taxon>
        <taxon>Saccharomycetaceae</taxon>
        <taxon>Tetrapisispora</taxon>
    </lineage>
</organism>
<dbReference type="eggNOG" id="KOG1477">
    <property type="taxonomic scope" value="Eukaryota"/>
</dbReference>
<dbReference type="RefSeq" id="XP_003686518.1">
    <property type="nucleotide sequence ID" value="XM_003686470.1"/>
</dbReference>
<dbReference type="PROSITE" id="PS50188">
    <property type="entry name" value="B302_SPRY"/>
    <property type="match status" value="1"/>
</dbReference>
<sequence length="630" mass="70590">MIVLDIAYNLDQVTSAVSQEAYPINEPYPAPPVDRDSDTVSLAFLISLSVTFALLMIFLLAMAIYVMFCGVDEAAYDEETGAAVASNSLNISSFFGSKGSILLDSNFTDPGQFDDDAALQELEETELLKMSPFEIELYNRTKTFNKVNPPVVHNFGTFLNDTDKKYIKDRGIQSYYFYPSINDNVDEEGNFLPSFLVQDKLDVSFTQFNKSSSTLLNYPLPNNKKDAVYFEVKVYKFSRNSNAVFSIGLVTTPYPYFKIPGTSSYSIAYESTGKLRINNPFSASTLLPKLQEGDVVGFGYRYKLGTIFITHNGKKMMDVTHNVGIDLFVSLGCLNASYTRTYTKDGLLEDPDNVSLRDALSNGQDIDLPDTLKTVFNPSNDIQVPCDELELQVNLGQVGFVFVEANVKKYAFGSLNGDIGIPPSYNGENFKKNAIIQKGDELPPNYFVDDTEEDIFFGNIHINEGKGSSSRHLGGRETNANYVNKTNNHNNMNVEEMGSYERKSSAFDKENNFYRDLADVVLKNSNPKKKSYDNDIAVSGIQNNAISNIETYSDESLQDMDNVGDITTRSTNFYGSENHNKDENENEIEELPVGSAKTDGNENQRKVALNKNNNKKRRNKNKKKKTRKHK</sequence>
<keyword evidence="5" id="KW-1185">Reference proteome</keyword>
<dbReference type="GeneID" id="11535948"/>
<name>G8BW06_TETPH</name>
<dbReference type="EMBL" id="HE612862">
    <property type="protein sequence ID" value="CCE64084.1"/>
    <property type="molecule type" value="Genomic_DNA"/>
</dbReference>
<dbReference type="OrthoDB" id="258495at2759"/>
<keyword evidence="2" id="KW-1133">Transmembrane helix</keyword>
<protein>
    <recommendedName>
        <fullName evidence="3">B30.2/SPRY domain-containing protein</fullName>
    </recommendedName>
</protein>
<feature type="transmembrane region" description="Helical" evidence="2">
    <location>
        <begin position="42"/>
        <end position="68"/>
    </location>
</feature>
<dbReference type="AlphaFoldDB" id="G8BW06"/>
<dbReference type="GO" id="GO:0043328">
    <property type="term" value="P:protein transport to vacuole involved in ubiquitin-dependent protein catabolic process via the multivesicular body sorting pathway"/>
    <property type="evidence" value="ECO:0007669"/>
    <property type="project" value="EnsemblFungi"/>
</dbReference>
<dbReference type="SMART" id="SM00449">
    <property type="entry name" value="SPRY"/>
    <property type="match status" value="1"/>
</dbReference>
<dbReference type="PANTHER" id="PTHR12864">
    <property type="entry name" value="RAN BINDING PROTEIN 9-RELATED"/>
    <property type="match status" value="1"/>
</dbReference>
<dbReference type="GO" id="GO:1990756">
    <property type="term" value="F:ubiquitin-like ligase-substrate adaptor activity"/>
    <property type="evidence" value="ECO:0007669"/>
    <property type="project" value="EnsemblFungi"/>
</dbReference>
<dbReference type="GO" id="GO:0000324">
    <property type="term" value="C:fungal-type vacuole"/>
    <property type="evidence" value="ECO:0007669"/>
    <property type="project" value="EnsemblFungi"/>
</dbReference>
<dbReference type="Gene3D" id="2.60.120.920">
    <property type="match status" value="1"/>
</dbReference>
<dbReference type="InterPro" id="IPR003877">
    <property type="entry name" value="SPRY_dom"/>
</dbReference>
<feature type="compositionally biased region" description="Polar residues" evidence="1">
    <location>
        <begin position="568"/>
        <end position="577"/>
    </location>
</feature>
<feature type="compositionally biased region" description="Basic residues" evidence="1">
    <location>
        <begin position="613"/>
        <end position="630"/>
    </location>
</feature>
<evidence type="ECO:0000256" key="1">
    <source>
        <dbReference type="SAM" id="MobiDB-lite"/>
    </source>
</evidence>
<feature type="region of interest" description="Disordered" evidence="1">
    <location>
        <begin position="568"/>
        <end position="630"/>
    </location>
</feature>
<evidence type="ECO:0000259" key="3">
    <source>
        <dbReference type="PROSITE" id="PS50188"/>
    </source>
</evidence>
<dbReference type="Pfam" id="PF00622">
    <property type="entry name" value="SPRY"/>
    <property type="match status" value="1"/>
</dbReference>
<gene>
    <name evidence="4" type="primary">TPHA0G02490</name>
    <name evidence="4" type="ordered locus">TPHA_0G02490</name>
</gene>
<accession>G8BW06</accession>
<dbReference type="KEGG" id="tpf:TPHA_0G02490"/>
<dbReference type="InterPro" id="IPR043136">
    <property type="entry name" value="B30.2/SPRY_sf"/>
</dbReference>
<dbReference type="SUPFAM" id="SSF49899">
    <property type="entry name" value="Concanavalin A-like lectins/glucanases"/>
    <property type="match status" value="1"/>
</dbReference>
<keyword evidence="2" id="KW-0472">Membrane</keyword>